<evidence type="ECO:0000313" key="4">
    <source>
        <dbReference type="EMBL" id="MDJ1137465.1"/>
    </source>
</evidence>
<name>A0ABT7A7Z5_9ACTN</name>
<comment type="similarity">
    <text evidence="1">Belongs to the thioesterase family.</text>
</comment>
<dbReference type="InterPro" id="IPR029058">
    <property type="entry name" value="AB_hydrolase_fold"/>
</dbReference>
<evidence type="ECO:0000256" key="1">
    <source>
        <dbReference type="ARBA" id="ARBA00007169"/>
    </source>
</evidence>
<dbReference type="Proteomes" id="UP001214441">
    <property type="component" value="Unassembled WGS sequence"/>
</dbReference>
<dbReference type="SMART" id="SM00824">
    <property type="entry name" value="PKS_TE"/>
    <property type="match status" value="1"/>
</dbReference>
<dbReference type="EMBL" id="JANCPR020000058">
    <property type="protein sequence ID" value="MDJ1137465.1"/>
    <property type="molecule type" value="Genomic_DNA"/>
</dbReference>
<dbReference type="InterPro" id="IPR020802">
    <property type="entry name" value="TesA-like"/>
</dbReference>
<comment type="caution">
    <text evidence="4">The sequence shown here is derived from an EMBL/GenBank/DDBJ whole genome shotgun (WGS) entry which is preliminary data.</text>
</comment>
<dbReference type="Pfam" id="PF00975">
    <property type="entry name" value="Thioesterase"/>
    <property type="match status" value="1"/>
</dbReference>
<gene>
    <name evidence="4" type="ORF">NMN56_037045</name>
</gene>
<evidence type="ECO:0000259" key="3">
    <source>
        <dbReference type="SMART" id="SM00824"/>
    </source>
</evidence>
<dbReference type="PANTHER" id="PTHR11487:SF0">
    <property type="entry name" value="S-ACYL FATTY ACID SYNTHASE THIOESTERASE, MEDIUM CHAIN"/>
    <property type="match status" value="1"/>
</dbReference>
<feature type="domain" description="Thioesterase TesA-like" evidence="3">
    <location>
        <begin position="27"/>
        <end position="249"/>
    </location>
</feature>
<protein>
    <submittedName>
        <fullName evidence="4">Alpha/beta fold hydrolase</fullName>
    </submittedName>
</protein>
<dbReference type="Gene3D" id="3.40.50.1820">
    <property type="entry name" value="alpha/beta hydrolase"/>
    <property type="match status" value="1"/>
</dbReference>
<keyword evidence="2 4" id="KW-0378">Hydrolase</keyword>
<evidence type="ECO:0000313" key="5">
    <source>
        <dbReference type="Proteomes" id="UP001214441"/>
    </source>
</evidence>
<organism evidence="4 5">
    <name type="scientific">Streptomyces iconiensis</name>
    <dbReference type="NCBI Taxonomy" id="1384038"/>
    <lineage>
        <taxon>Bacteria</taxon>
        <taxon>Bacillati</taxon>
        <taxon>Actinomycetota</taxon>
        <taxon>Actinomycetes</taxon>
        <taxon>Kitasatosporales</taxon>
        <taxon>Streptomycetaceae</taxon>
        <taxon>Streptomyces</taxon>
    </lineage>
</organism>
<evidence type="ECO:0000256" key="2">
    <source>
        <dbReference type="ARBA" id="ARBA00022801"/>
    </source>
</evidence>
<dbReference type="InterPro" id="IPR001031">
    <property type="entry name" value="Thioesterase"/>
</dbReference>
<keyword evidence="5" id="KW-1185">Reference proteome</keyword>
<accession>A0ABT7A7Z5</accession>
<dbReference type="SUPFAM" id="SSF53474">
    <property type="entry name" value="alpha/beta-Hydrolases"/>
    <property type="match status" value="1"/>
</dbReference>
<dbReference type="GO" id="GO:0016787">
    <property type="term" value="F:hydrolase activity"/>
    <property type="evidence" value="ECO:0007669"/>
    <property type="project" value="UniProtKB-KW"/>
</dbReference>
<proteinExistence type="inferred from homology"/>
<dbReference type="RefSeq" id="WP_274047232.1">
    <property type="nucleotide sequence ID" value="NZ_JANCPR020000058.1"/>
</dbReference>
<dbReference type="InterPro" id="IPR012223">
    <property type="entry name" value="TEII"/>
</dbReference>
<dbReference type="PANTHER" id="PTHR11487">
    <property type="entry name" value="THIOESTERASE"/>
    <property type="match status" value="1"/>
</dbReference>
<sequence>MTGQETEPRERWLRNFHPNPAAATELICFPHAGGAAGYWYGLSAAVGPGIAVSSVQYPGRQDRRHEAPVSDLHLLADRITEALAGGSDRPLAFFGHSMGASLAYEVAARLERTSGGGPSALFVSGRRAPSRRRAEARFLGDDRALIDKVKSLGGTGSDVLEDPEIVDMILPALRGDYGALAAYRDTSGVPLNCPVVALAGAEDTEASVEDVRAWRHHTTGSFRLHVFRGGHFFVTDHLSAVAELVAGLLPAPA</sequence>
<reference evidence="4 5" key="1">
    <citation type="submission" date="2023-05" db="EMBL/GenBank/DDBJ databases">
        <title>Streptantibioticus silvisoli sp. nov., acidotolerant actinomycetes 1 from pine litter.</title>
        <authorList>
            <person name="Swiecimska M."/>
            <person name="Golinska P."/>
            <person name="Sangal V."/>
            <person name="Wachnowicz B."/>
            <person name="Goodfellow M."/>
        </authorList>
    </citation>
    <scope>NUCLEOTIDE SEQUENCE [LARGE SCALE GENOMIC DNA]</scope>
    <source>
        <strain evidence="4 5">DSM 42109</strain>
    </source>
</reference>